<evidence type="ECO:0000313" key="1">
    <source>
        <dbReference type="EMBL" id="MBO0357842.1"/>
    </source>
</evidence>
<protein>
    <submittedName>
        <fullName evidence="1">Uncharacterized protein</fullName>
    </submittedName>
</protein>
<accession>A0A939EV81</accession>
<dbReference type="RefSeq" id="WP_206983604.1">
    <property type="nucleotide sequence ID" value="NZ_JAFLQZ010000004.1"/>
</dbReference>
<gene>
    <name evidence="1" type="ORF">J0X19_07780</name>
</gene>
<comment type="caution">
    <text evidence="1">The sequence shown here is derived from an EMBL/GenBank/DDBJ whole genome shotgun (WGS) entry which is preliminary data.</text>
</comment>
<dbReference type="EMBL" id="JAFLQZ010000004">
    <property type="protein sequence ID" value="MBO0357842.1"/>
    <property type="molecule type" value="Genomic_DNA"/>
</dbReference>
<keyword evidence="2" id="KW-1185">Reference proteome</keyword>
<organism evidence="1 2">
    <name type="scientific">Hymenobacter telluris</name>
    <dbReference type="NCBI Taxonomy" id="2816474"/>
    <lineage>
        <taxon>Bacteria</taxon>
        <taxon>Pseudomonadati</taxon>
        <taxon>Bacteroidota</taxon>
        <taxon>Cytophagia</taxon>
        <taxon>Cytophagales</taxon>
        <taxon>Hymenobacteraceae</taxon>
        <taxon>Hymenobacter</taxon>
    </lineage>
</organism>
<proteinExistence type="predicted"/>
<reference evidence="1" key="1">
    <citation type="submission" date="2021-03" db="EMBL/GenBank/DDBJ databases">
        <authorList>
            <person name="Kim M.K."/>
        </authorList>
    </citation>
    <scope>NUCLEOTIDE SEQUENCE</scope>
    <source>
        <strain evidence="1">BT186</strain>
    </source>
</reference>
<dbReference type="AlphaFoldDB" id="A0A939EV81"/>
<sequence length="140" mass="15993">MTEDEGILLERWLTPCSDLTSLFFVRLVEEQGQLVFAVHDEKFLYEFKFENFGPYQVADEAFLACYQTSATSFKNVKNFVGRTALVTNSRWKDSFNQMLMLGIYFTEGLLHYTISTSDSSLDILASQAPTISVTEMTILK</sequence>
<name>A0A939EV81_9BACT</name>
<dbReference type="Proteomes" id="UP000664144">
    <property type="component" value="Unassembled WGS sequence"/>
</dbReference>
<evidence type="ECO:0000313" key="2">
    <source>
        <dbReference type="Proteomes" id="UP000664144"/>
    </source>
</evidence>